<reference evidence="2 3" key="1">
    <citation type="submission" date="2017-03" db="EMBL/GenBank/DDBJ databases">
        <title>The genome sequence of Candidatus Rickettsiella viridis.</title>
        <authorList>
            <person name="Nikoh N."/>
            <person name="Tsuchida T."/>
            <person name="Yamaguchi K."/>
            <person name="Maeda T."/>
            <person name="Shigenobu S."/>
            <person name="Fukatsu T."/>
        </authorList>
    </citation>
    <scope>NUCLEOTIDE SEQUENCE [LARGE SCALE GENOMIC DNA]</scope>
    <source>
        <strain evidence="2 3">Ap-RA04</strain>
    </source>
</reference>
<sequence>MVPLFSIILTTYNRSQLLPRALRSVLQQSFSNFELIIVDDHSTDNTRQVVYEFTDNRMTYIQQDHNQGVSTARNTGIKQAKGEYLCFLDDDDEYLPTFLQEVSQFLKKKSQAFIGLIWTGIAKIHEEKTIQTELFNLDNKKNLLFLLEILFSGITIHHTCFERVGLFNPTLHLREDMDIVYRMLATGLDYAAIPKVLIKIHIHEQPSLSRSITLADRIANSEYLLVAHAAFLNQNLPLWLRWHTNLVSDYYRVGKKQQARKLVCLIIKKCWYYPRIWELSLRLELKSLKSNLLKT</sequence>
<organism evidence="2 3">
    <name type="scientific">Candidatus Rickettsiella viridis</name>
    <dbReference type="NCBI Taxonomy" id="676208"/>
    <lineage>
        <taxon>Bacteria</taxon>
        <taxon>Pseudomonadati</taxon>
        <taxon>Pseudomonadota</taxon>
        <taxon>Gammaproteobacteria</taxon>
        <taxon>Legionellales</taxon>
        <taxon>Coxiellaceae</taxon>
        <taxon>Rickettsiella</taxon>
    </lineage>
</organism>
<dbReference type="InterPro" id="IPR029044">
    <property type="entry name" value="Nucleotide-diphossugar_trans"/>
</dbReference>
<dbReference type="CDD" id="cd00761">
    <property type="entry name" value="Glyco_tranf_GTA_type"/>
    <property type="match status" value="1"/>
</dbReference>
<feature type="domain" description="Glycosyltransferase 2-like" evidence="1">
    <location>
        <begin position="6"/>
        <end position="133"/>
    </location>
</feature>
<dbReference type="Gene3D" id="3.90.550.10">
    <property type="entry name" value="Spore Coat Polysaccharide Biosynthesis Protein SpsA, Chain A"/>
    <property type="match status" value="1"/>
</dbReference>
<gene>
    <name evidence="2" type="primary">waaV</name>
    <name evidence="2" type="ORF">RVIR1_03730</name>
</gene>
<dbReference type="OrthoDB" id="396512at2"/>
<dbReference type="PANTHER" id="PTHR22916">
    <property type="entry name" value="GLYCOSYLTRANSFERASE"/>
    <property type="match status" value="1"/>
</dbReference>
<protein>
    <submittedName>
        <fullName evidence="2">Glycosyl transferase group 2 family protein</fullName>
    </submittedName>
</protein>
<dbReference type="SUPFAM" id="SSF53448">
    <property type="entry name" value="Nucleotide-diphospho-sugar transferases"/>
    <property type="match status" value="1"/>
</dbReference>
<dbReference type="EMBL" id="AP018005">
    <property type="protein sequence ID" value="BBB14888.1"/>
    <property type="molecule type" value="Genomic_DNA"/>
</dbReference>
<keyword evidence="3" id="KW-1185">Reference proteome</keyword>
<name>A0A2Z5UTV2_9COXI</name>
<dbReference type="InterPro" id="IPR001173">
    <property type="entry name" value="Glyco_trans_2-like"/>
</dbReference>
<dbReference type="RefSeq" id="WP_126322400.1">
    <property type="nucleotide sequence ID" value="NZ_AP018005.1"/>
</dbReference>
<dbReference type="Proteomes" id="UP000282483">
    <property type="component" value="Chromosome"/>
</dbReference>
<dbReference type="AlphaFoldDB" id="A0A2Z5UTV2"/>
<evidence type="ECO:0000313" key="2">
    <source>
        <dbReference type="EMBL" id="BBB14888.1"/>
    </source>
</evidence>
<keyword evidence="2" id="KW-0808">Transferase</keyword>
<dbReference type="Pfam" id="PF00535">
    <property type="entry name" value="Glycos_transf_2"/>
    <property type="match status" value="1"/>
</dbReference>
<evidence type="ECO:0000259" key="1">
    <source>
        <dbReference type="Pfam" id="PF00535"/>
    </source>
</evidence>
<evidence type="ECO:0000313" key="3">
    <source>
        <dbReference type="Proteomes" id="UP000282483"/>
    </source>
</evidence>
<dbReference type="KEGG" id="rvi:RVIR1_03730"/>
<accession>A0A2Z5UTV2</accession>
<dbReference type="PANTHER" id="PTHR22916:SF3">
    <property type="entry name" value="UDP-GLCNAC:BETAGAL BETA-1,3-N-ACETYLGLUCOSAMINYLTRANSFERASE-LIKE PROTEIN 1"/>
    <property type="match status" value="1"/>
</dbReference>
<proteinExistence type="predicted"/>
<dbReference type="GO" id="GO:0016758">
    <property type="term" value="F:hexosyltransferase activity"/>
    <property type="evidence" value="ECO:0007669"/>
    <property type="project" value="UniProtKB-ARBA"/>
</dbReference>